<dbReference type="InterPro" id="IPR002355">
    <property type="entry name" value="Cu_oxidase_Cu_BS"/>
</dbReference>
<dbReference type="EC" id="1.7.2.1" evidence="5"/>
<dbReference type="Proteomes" id="UP000243524">
    <property type="component" value="Unassembled WGS sequence"/>
</dbReference>
<dbReference type="PRINTS" id="PR00695">
    <property type="entry name" value="CUNO2RDTASE"/>
</dbReference>
<evidence type="ECO:0000256" key="2">
    <source>
        <dbReference type="ARBA" id="ARBA00001973"/>
    </source>
</evidence>
<keyword evidence="8" id="KW-0677">Repeat</keyword>
<dbReference type="Pfam" id="PF07732">
    <property type="entry name" value="Cu-oxidase_3"/>
    <property type="match status" value="1"/>
</dbReference>
<sequence length="500" mass="56109">MKKKIIGSVIILLLLVLGYSSYEWIYNNGADGEPELVNGEESIEELYNDDFSDKNITEYDLTAEEVEWSLEKGESVNAWTFNGTVPGEPLRVTEGDVLKVNLKNNLDVPVTIHWHGVILPNVMDGVPDLTQEAVQPGETFTYQFEAKDPGTYWYHSHEHSSLQVDKGLYGSLVVEERDQKNDYNNEQILILDEWATDGDRESLTNMPGTMMGAMSGDGEADTKEMYDTYTVNGKSGNSIEPIIIGESEKTRIRIINAGYQVQKLNFPKGSVKVIAYDAADTIDSNNEANIIEVAPGERVDLEVRNNQSEPWLISNLTSINKGVNANIPVITDKDVDYANLEPNQADEGKVIDGATIGNQDLIFEDTPDEVDVSYEMDLSMGMQMGEGMTFQINDNEYPNTPPIKVEDGDIVKVEIKNNGRLNHPMHLHGHRFQVVSKNGRKFEEPMVKDLIHVKPGETFEIYFKADNKGEWLFHCHDNNHADLGMMTIVDYKGVFSPYAK</sequence>
<dbReference type="PANTHER" id="PTHR11709">
    <property type="entry name" value="MULTI-COPPER OXIDASE"/>
    <property type="match status" value="1"/>
</dbReference>
<dbReference type="PANTHER" id="PTHR11709:SF394">
    <property type="entry name" value="FI03373P-RELATED"/>
    <property type="match status" value="1"/>
</dbReference>
<dbReference type="OrthoDB" id="9757546at2"/>
<dbReference type="CDD" id="cd04202">
    <property type="entry name" value="CuRO_D2_2dMcoN_like"/>
    <property type="match status" value="1"/>
</dbReference>
<dbReference type="Pfam" id="PF07731">
    <property type="entry name" value="Cu-oxidase_2"/>
    <property type="match status" value="1"/>
</dbReference>
<evidence type="ECO:0000256" key="6">
    <source>
        <dbReference type="ARBA" id="ARBA00017290"/>
    </source>
</evidence>
<reference evidence="15 16" key="1">
    <citation type="submission" date="2017-06" db="EMBL/GenBank/DDBJ databases">
        <title>the draft geome sequence of Illustriluteabacillus marina B3227.</title>
        <authorList>
            <person name="He R.-H."/>
            <person name="Du Z.-J."/>
        </authorList>
    </citation>
    <scope>NUCLEOTIDE SEQUENCE [LARGE SCALE GENOMIC DNA]</scope>
    <source>
        <strain evidence="15 16">B3227</strain>
    </source>
</reference>
<evidence type="ECO:0000313" key="16">
    <source>
        <dbReference type="Proteomes" id="UP000243524"/>
    </source>
</evidence>
<dbReference type="InterPro" id="IPR011706">
    <property type="entry name" value="Cu-oxidase_C"/>
</dbReference>
<feature type="binding site" description="type 1 copper site" evidence="12">
    <location>
        <position position="115"/>
    </location>
    <ligand>
        <name>Cu cation</name>
        <dbReference type="ChEBI" id="CHEBI:23378"/>
        <label>1</label>
    </ligand>
</feature>
<feature type="domain" description="Plastocyanin-like" evidence="14">
    <location>
        <begin position="64"/>
        <end position="178"/>
    </location>
</feature>
<evidence type="ECO:0000256" key="9">
    <source>
        <dbReference type="ARBA" id="ARBA00023002"/>
    </source>
</evidence>
<feature type="domain" description="Plastocyanin-like" evidence="13">
    <location>
        <begin position="388"/>
        <end position="489"/>
    </location>
</feature>
<evidence type="ECO:0000259" key="14">
    <source>
        <dbReference type="Pfam" id="PF07732"/>
    </source>
</evidence>
<gene>
    <name evidence="15" type="ORF">CEY16_06470</name>
</gene>
<keyword evidence="9" id="KW-0560">Oxidoreductase</keyword>
<comment type="subunit">
    <text evidence="4">Homotrimer.</text>
</comment>
<protein>
    <recommendedName>
        <fullName evidence="6">Copper-containing nitrite reductase</fullName>
        <ecNumber evidence="5">1.7.2.1</ecNumber>
    </recommendedName>
</protein>
<dbReference type="InterPro" id="IPR011707">
    <property type="entry name" value="Cu-oxidase-like_N"/>
</dbReference>
<evidence type="ECO:0000256" key="8">
    <source>
        <dbReference type="ARBA" id="ARBA00022737"/>
    </source>
</evidence>
<evidence type="ECO:0000313" key="15">
    <source>
        <dbReference type="EMBL" id="PKR77578.1"/>
    </source>
</evidence>
<comment type="similarity">
    <text evidence="3">Belongs to the multicopper oxidase family.</text>
</comment>
<feature type="binding site" description="type 1 copper site" evidence="12">
    <location>
        <position position="155"/>
    </location>
    <ligand>
        <name>Cu cation</name>
        <dbReference type="ChEBI" id="CHEBI:23378"/>
        <label>1</label>
    </ligand>
</feature>
<dbReference type="CDD" id="cd13861">
    <property type="entry name" value="CuRO_1_CumA_like"/>
    <property type="match status" value="1"/>
</dbReference>
<name>A0A2I0QTF0_9BACI</name>
<evidence type="ECO:0000256" key="1">
    <source>
        <dbReference type="ARBA" id="ARBA00001960"/>
    </source>
</evidence>
<dbReference type="InterPro" id="IPR008972">
    <property type="entry name" value="Cupredoxin"/>
</dbReference>
<dbReference type="AlphaFoldDB" id="A0A2I0QTF0"/>
<keyword evidence="7 12" id="KW-0479">Metal-binding</keyword>
<keyword evidence="10 12" id="KW-0186">Copper</keyword>
<dbReference type="GO" id="GO:0050421">
    <property type="term" value="F:nitrite reductase (NO-forming) activity"/>
    <property type="evidence" value="ECO:0007669"/>
    <property type="project" value="UniProtKB-EC"/>
</dbReference>
<organism evidence="15 16">
    <name type="scientific">Halalkalibacillus sediminis</name>
    <dbReference type="NCBI Taxonomy" id="2018042"/>
    <lineage>
        <taxon>Bacteria</taxon>
        <taxon>Bacillati</taxon>
        <taxon>Bacillota</taxon>
        <taxon>Bacilli</taxon>
        <taxon>Bacillales</taxon>
        <taxon>Bacillaceae</taxon>
        <taxon>Halalkalibacillus</taxon>
    </lineage>
</organism>
<evidence type="ECO:0000259" key="13">
    <source>
        <dbReference type="Pfam" id="PF07731"/>
    </source>
</evidence>
<comment type="cofactor">
    <cofactor evidence="1">
        <name>Cu(+)</name>
        <dbReference type="ChEBI" id="CHEBI:49552"/>
    </cofactor>
</comment>
<evidence type="ECO:0000256" key="4">
    <source>
        <dbReference type="ARBA" id="ARBA00011233"/>
    </source>
</evidence>
<comment type="caution">
    <text evidence="15">The sequence shown here is derived from an EMBL/GenBank/DDBJ whole genome shotgun (WGS) entry which is preliminary data.</text>
</comment>
<dbReference type="EMBL" id="PJNH01000002">
    <property type="protein sequence ID" value="PKR77578.1"/>
    <property type="molecule type" value="Genomic_DNA"/>
</dbReference>
<evidence type="ECO:0000256" key="5">
    <source>
        <dbReference type="ARBA" id="ARBA00011882"/>
    </source>
</evidence>
<evidence type="ECO:0000256" key="12">
    <source>
        <dbReference type="PIRSR" id="PIRSR601287-1"/>
    </source>
</evidence>
<evidence type="ECO:0000256" key="3">
    <source>
        <dbReference type="ARBA" id="ARBA00010609"/>
    </source>
</evidence>
<evidence type="ECO:0000256" key="10">
    <source>
        <dbReference type="ARBA" id="ARBA00023008"/>
    </source>
</evidence>
<keyword evidence="16" id="KW-1185">Reference proteome</keyword>
<proteinExistence type="inferred from homology"/>
<evidence type="ECO:0000256" key="7">
    <source>
        <dbReference type="ARBA" id="ARBA00022723"/>
    </source>
</evidence>
<comment type="cofactor">
    <cofactor evidence="2 12">
        <name>Cu(2+)</name>
        <dbReference type="ChEBI" id="CHEBI:29036"/>
    </cofactor>
</comment>
<dbReference type="PROSITE" id="PS00080">
    <property type="entry name" value="MULTICOPPER_OXIDASE2"/>
    <property type="match status" value="1"/>
</dbReference>
<dbReference type="RefSeq" id="WP_101331186.1">
    <property type="nucleotide sequence ID" value="NZ_PJNH01000002.1"/>
</dbReference>
<dbReference type="InterPro" id="IPR045087">
    <property type="entry name" value="Cu-oxidase_fam"/>
</dbReference>
<dbReference type="SUPFAM" id="SSF49503">
    <property type="entry name" value="Cupredoxins"/>
    <property type="match status" value="3"/>
</dbReference>
<accession>A0A2I0QTF0</accession>
<dbReference type="InterPro" id="IPR001287">
    <property type="entry name" value="NO2-reductase_Cu"/>
</dbReference>
<dbReference type="GO" id="GO:0005507">
    <property type="term" value="F:copper ion binding"/>
    <property type="evidence" value="ECO:0007669"/>
    <property type="project" value="InterPro"/>
</dbReference>
<evidence type="ECO:0000256" key="11">
    <source>
        <dbReference type="ARBA" id="ARBA00049340"/>
    </source>
</evidence>
<comment type="catalytic activity">
    <reaction evidence="11">
        <text>nitric oxide + Fe(III)-[cytochrome c] + H2O = Fe(II)-[cytochrome c] + nitrite + 2 H(+)</text>
        <dbReference type="Rhea" id="RHEA:15233"/>
        <dbReference type="Rhea" id="RHEA-COMP:10350"/>
        <dbReference type="Rhea" id="RHEA-COMP:14399"/>
        <dbReference type="ChEBI" id="CHEBI:15377"/>
        <dbReference type="ChEBI" id="CHEBI:15378"/>
        <dbReference type="ChEBI" id="CHEBI:16301"/>
        <dbReference type="ChEBI" id="CHEBI:16480"/>
        <dbReference type="ChEBI" id="CHEBI:29033"/>
        <dbReference type="ChEBI" id="CHEBI:29034"/>
        <dbReference type="EC" id="1.7.2.1"/>
    </reaction>
</comment>
<dbReference type="Gene3D" id="2.60.40.420">
    <property type="entry name" value="Cupredoxins - blue copper proteins"/>
    <property type="match status" value="2"/>
</dbReference>